<evidence type="ECO:0000259" key="12">
    <source>
        <dbReference type="PROSITE" id="PS51263"/>
    </source>
</evidence>
<feature type="domain" description="ADF-H" evidence="12">
    <location>
        <begin position="5"/>
        <end position="137"/>
    </location>
</feature>
<sequence>MSHQTGITANDELLRFFGDCKSGHYRAAKVSIIQEELRLVDTFHHRGNWESDFDSIVPKLVVDKQPCFVLFRLDVRSASGYEWLLISWSPDDSPVREKMLYASTKATFKKLFGSITEEFFATRRDEATAAGYVRHKRDYKGPGPLTTAEEELRELNKLTIESTSPQGSISGIAFPMSKEAKDRLQSFGRGEIDYVQLSLDILNERINLERADACDVRDFNAILPGAKGRYHLFRYKHAYDGDYLDSVVFVYVIPGAGCSIKERMLSSSCKGPVTDTIENAFRIPIAKKIEIDVGVQVDDAFLLDELHPKSSLHRPKFSKPKGPSNRGPRRLLKDGIQS</sequence>
<evidence type="ECO:0000256" key="7">
    <source>
        <dbReference type="ARBA" id="ARBA00023212"/>
    </source>
</evidence>
<evidence type="ECO:0000256" key="5">
    <source>
        <dbReference type="ARBA" id="ARBA00022737"/>
    </source>
</evidence>
<dbReference type="InterPro" id="IPR002108">
    <property type="entry name" value="ADF-H"/>
</dbReference>
<keyword evidence="6" id="KW-0009">Actin-binding</keyword>
<dbReference type="GO" id="GO:0005938">
    <property type="term" value="C:cell cortex"/>
    <property type="evidence" value="ECO:0007669"/>
    <property type="project" value="UniProtKB-SubCell"/>
</dbReference>
<dbReference type="GO" id="GO:0051016">
    <property type="term" value="P:barbed-end actin filament capping"/>
    <property type="evidence" value="ECO:0007669"/>
    <property type="project" value="TreeGrafter"/>
</dbReference>
<comment type="subunit">
    <text evidence="8">Interacts with G-actin; ADP-actin form.</text>
</comment>
<gene>
    <name evidence="13" type="ORF">NMOB1V02_LOCUS3286</name>
</gene>
<keyword evidence="7" id="KW-0206">Cytoskeleton</keyword>
<dbReference type="GO" id="GO:0010591">
    <property type="term" value="P:regulation of lamellipodium assembly"/>
    <property type="evidence" value="ECO:0007669"/>
    <property type="project" value="TreeGrafter"/>
</dbReference>
<comment type="subcellular location">
    <subcellularLocation>
        <location evidence="2">Cytoplasm</location>
        <location evidence="2">Cell cortex</location>
    </subcellularLocation>
    <subcellularLocation>
        <location evidence="1">Cytoplasm</location>
        <location evidence="1">Cytoskeleton</location>
    </subcellularLocation>
</comment>
<dbReference type="OrthoDB" id="10006997at2759"/>
<evidence type="ECO:0000256" key="1">
    <source>
        <dbReference type="ARBA" id="ARBA00004245"/>
    </source>
</evidence>
<dbReference type="GO" id="GO:0003785">
    <property type="term" value="F:actin monomer binding"/>
    <property type="evidence" value="ECO:0007669"/>
    <property type="project" value="TreeGrafter"/>
</dbReference>
<dbReference type="FunFam" id="3.40.20.10:FF:000007">
    <property type="entry name" value="Twinfilin-1 isoform 1"/>
    <property type="match status" value="1"/>
</dbReference>
<name>A0A7R9BHL7_9CRUS</name>
<protein>
    <recommendedName>
        <fullName evidence="10">Twinfilin</fullName>
    </recommendedName>
</protein>
<dbReference type="EMBL" id="OA882461">
    <property type="protein sequence ID" value="CAD7275493.1"/>
    <property type="molecule type" value="Genomic_DNA"/>
</dbReference>
<dbReference type="AlphaFoldDB" id="A0A7R9BHL7"/>
<evidence type="ECO:0000256" key="9">
    <source>
        <dbReference type="ARBA" id="ARBA00056419"/>
    </source>
</evidence>
<dbReference type="GO" id="GO:0030042">
    <property type="term" value="P:actin filament depolymerization"/>
    <property type="evidence" value="ECO:0007669"/>
    <property type="project" value="TreeGrafter"/>
</dbReference>
<comment type="function">
    <text evidence="9">Actin-binding protein involved in motile and morphological processes. Inhibits actin polymerization, likely by sequestering G-actin.</text>
</comment>
<evidence type="ECO:0000256" key="4">
    <source>
        <dbReference type="ARBA" id="ARBA00022490"/>
    </source>
</evidence>
<dbReference type="GO" id="GO:0030016">
    <property type="term" value="C:myofibril"/>
    <property type="evidence" value="ECO:0007669"/>
    <property type="project" value="TreeGrafter"/>
</dbReference>
<evidence type="ECO:0000313" key="14">
    <source>
        <dbReference type="Proteomes" id="UP000678499"/>
    </source>
</evidence>
<dbReference type="Proteomes" id="UP000678499">
    <property type="component" value="Unassembled WGS sequence"/>
</dbReference>
<evidence type="ECO:0000256" key="3">
    <source>
        <dbReference type="ARBA" id="ARBA00009557"/>
    </source>
</evidence>
<dbReference type="CDD" id="cd11285">
    <property type="entry name" value="ADF_Twf-N_like"/>
    <property type="match status" value="1"/>
</dbReference>
<dbReference type="GO" id="GO:0010976">
    <property type="term" value="P:positive regulation of neuron projection development"/>
    <property type="evidence" value="ECO:0007669"/>
    <property type="project" value="TreeGrafter"/>
</dbReference>
<evidence type="ECO:0000313" key="13">
    <source>
        <dbReference type="EMBL" id="CAD7275493.1"/>
    </source>
</evidence>
<evidence type="ECO:0000256" key="10">
    <source>
        <dbReference type="ARBA" id="ARBA00069496"/>
    </source>
</evidence>
<evidence type="ECO:0000256" key="6">
    <source>
        <dbReference type="ARBA" id="ARBA00023203"/>
    </source>
</evidence>
<dbReference type="FunFam" id="3.40.20.10:FF:000042">
    <property type="entry name" value="Actin depolymerizing protein"/>
    <property type="match status" value="1"/>
</dbReference>
<keyword evidence="14" id="KW-1185">Reference proteome</keyword>
<keyword evidence="4" id="KW-0963">Cytoplasm</keyword>
<dbReference type="Gene3D" id="3.40.20.10">
    <property type="entry name" value="Severin"/>
    <property type="match status" value="2"/>
</dbReference>
<comment type="similarity">
    <text evidence="3">Belongs to the actin-binding proteins ADF family. Twinfilin subfamily.</text>
</comment>
<dbReference type="EMBL" id="CAJPEX010000424">
    <property type="protein sequence ID" value="CAG0915645.1"/>
    <property type="molecule type" value="Genomic_DNA"/>
</dbReference>
<feature type="domain" description="ADF-H" evidence="12">
    <location>
        <begin position="169"/>
        <end position="307"/>
    </location>
</feature>
<dbReference type="PANTHER" id="PTHR13759">
    <property type="entry name" value="TWINFILIN"/>
    <property type="match status" value="1"/>
</dbReference>
<proteinExistence type="inferred from homology"/>
<organism evidence="13">
    <name type="scientific">Notodromas monacha</name>
    <dbReference type="NCBI Taxonomy" id="399045"/>
    <lineage>
        <taxon>Eukaryota</taxon>
        <taxon>Metazoa</taxon>
        <taxon>Ecdysozoa</taxon>
        <taxon>Arthropoda</taxon>
        <taxon>Crustacea</taxon>
        <taxon>Oligostraca</taxon>
        <taxon>Ostracoda</taxon>
        <taxon>Podocopa</taxon>
        <taxon>Podocopida</taxon>
        <taxon>Cypridocopina</taxon>
        <taxon>Cypridoidea</taxon>
        <taxon>Cyprididae</taxon>
        <taxon>Notodromas</taxon>
    </lineage>
</organism>
<dbReference type="InterPro" id="IPR028458">
    <property type="entry name" value="Twinfilin"/>
</dbReference>
<dbReference type="GO" id="GO:0051015">
    <property type="term" value="F:actin filament binding"/>
    <property type="evidence" value="ECO:0007669"/>
    <property type="project" value="TreeGrafter"/>
</dbReference>
<evidence type="ECO:0000256" key="11">
    <source>
        <dbReference type="SAM" id="MobiDB-lite"/>
    </source>
</evidence>
<dbReference type="SMART" id="SM00102">
    <property type="entry name" value="ADF"/>
    <property type="match status" value="2"/>
</dbReference>
<dbReference type="PROSITE" id="PS51263">
    <property type="entry name" value="ADF_H"/>
    <property type="match status" value="2"/>
</dbReference>
<dbReference type="Pfam" id="PF00241">
    <property type="entry name" value="Cofilin_ADF"/>
    <property type="match status" value="2"/>
</dbReference>
<dbReference type="InterPro" id="IPR029006">
    <property type="entry name" value="ADF-H/Gelsolin-like_dom_sf"/>
</dbReference>
<evidence type="ECO:0000256" key="8">
    <source>
        <dbReference type="ARBA" id="ARBA00038532"/>
    </source>
</evidence>
<dbReference type="PANTHER" id="PTHR13759:SF1">
    <property type="entry name" value="TWINFILIN"/>
    <property type="match status" value="1"/>
</dbReference>
<accession>A0A7R9BHL7</accession>
<feature type="region of interest" description="Disordered" evidence="11">
    <location>
        <begin position="311"/>
        <end position="338"/>
    </location>
</feature>
<dbReference type="SUPFAM" id="SSF55753">
    <property type="entry name" value="Actin depolymerizing proteins"/>
    <property type="match status" value="2"/>
</dbReference>
<evidence type="ECO:0000256" key="2">
    <source>
        <dbReference type="ARBA" id="ARBA00004544"/>
    </source>
</evidence>
<reference evidence="13" key="1">
    <citation type="submission" date="2020-11" db="EMBL/GenBank/DDBJ databases">
        <authorList>
            <person name="Tran Van P."/>
        </authorList>
    </citation>
    <scope>NUCLEOTIDE SEQUENCE</scope>
</reference>
<dbReference type="GO" id="GO:0005884">
    <property type="term" value="C:actin filament"/>
    <property type="evidence" value="ECO:0007669"/>
    <property type="project" value="TreeGrafter"/>
</dbReference>
<dbReference type="CDD" id="cd11284">
    <property type="entry name" value="ADF_Twf-C_like"/>
    <property type="match status" value="1"/>
</dbReference>
<keyword evidence="5" id="KW-0677">Repeat</keyword>